<dbReference type="AlphaFoldDB" id="A0AAN7HPI1"/>
<dbReference type="PROSITE" id="PS51762">
    <property type="entry name" value="GH16_2"/>
    <property type="match status" value="1"/>
</dbReference>
<reference evidence="2" key="2">
    <citation type="submission" date="2023-05" db="EMBL/GenBank/DDBJ databases">
        <authorList>
            <consortium name="Lawrence Berkeley National Laboratory"/>
            <person name="Steindorff A."/>
            <person name="Hensen N."/>
            <person name="Bonometti L."/>
            <person name="Westerberg I."/>
            <person name="Brannstrom I.O."/>
            <person name="Guillou S."/>
            <person name="Cros-Aarteil S."/>
            <person name="Calhoun S."/>
            <person name="Haridas S."/>
            <person name="Kuo A."/>
            <person name="Mondo S."/>
            <person name="Pangilinan J."/>
            <person name="Riley R."/>
            <person name="Labutti K."/>
            <person name="Andreopoulos B."/>
            <person name="Lipzen A."/>
            <person name="Chen C."/>
            <person name="Yanf M."/>
            <person name="Daum C."/>
            <person name="Ng V."/>
            <person name="Clum A."/>
            <person name="Ohm R."/>
            <person name="Martin F."/>
            <person name="Silar P."/>
            <person name="Natvig D."/>
            <person name="Lalanne C."/>
            <person name="Gautier V."/>
            <person name="Ament-Velasquez S.L."/>
            <person name="Kruys A."/>
            <person name="Hutchinson M.I."/>
            <person name="Powell A.J."/>
            <person name="Barry K."/>
            <person name="Miller A.N."/>
            <person name="Grigoriev I.V."/>
            <person name="Debuchy R."/>
            <person name="Gladieux P."/>
            <person name="Thoren M.H."/>
            <person name="Johannesson H."/>
        </authorList>
    </citation>
    <scope>NUCLEOTIDE SEQUENCE</scope>
    <source>
        <strain evidence="2">CBS 359.72</strain>
    </source>
</reference>
<keyword evidence="3" id="KW-1185">Reference proteome</keyword>
<dbReference type="InterPro" id="IPR050546">
    <property type="entry name" value="Glycosyl_Hydrlase_16"/>
</dbReference>
<name>A0AAN7HPI1_9PEZI</name>
<dbReference type="PANTHER" id="PTHR10963:SF60">
    <property type="entry name" value="GRAM-NEGATIVE BACTERIA-BINDING PROTEIN 1-RELATED"/>
    <property type="match status" value="1"/>
</dbReference>
<dbReference type="PANTHER" id="PTHR10963">
    <property type="entry name" value="GLYCOSYL HYDROLASE-RELATED"/>
    <property type="match status" value="1"/>
</dbReference>
<reference evidence="2" key="1">
    <citation type="journal article" date="2023" name="Mol. Phylogenet. Evol.">
        <title>Genome-scale phylogeny and comparative genomics of the fungal order Sordariales.</title>
        <authorList>
            <person name="Hensen N."/>
            <person name="Bonometti L."/>
            <person name="Westerberg I."/>
            <person name="Brannstrom I.O."/>
            <person name="Guillou S."/>
            <person name="Cros-Aarteil S."/>
            <person name="Calhoun S."/>
            <person name="Haridas S."/>
            <person name="Kuo A."/>
            <person name="Mondo S."/>
            <person name="Pangilinan J."/>
            <person name="Riley R."/>
            <person name="LaButti K."/>
            <person name="Andreopoulos B."/>
            <person name="Lipzen A."/>
            <person name="Chen C."/>
            <person name="Yan M."/>
            <person name="Daum C."/>
            <person name="Ng V."/>
            <person name="Clum A."/>
            <person name="Steindorff A."/>
            <person name="Ohm R.A."/>
            <person name="Martin F."/>
            <person name="Silar P."/>
            <person name="Natvig D.O."/>
            <person name="Lalanne C."/>
            <person name="Gautier V."/>
            <person name="Ament-Velasquez S.L."/>
            <person name="Kruys A."/>
            <person name="Hutchinson M.I."/>
            <person name="Powell A.J."/>
            <person name="Barry K."/>
            <person name="Miller A.N."/>
            <person name="Grigoriev I.V."/>
            <person name="Debuchy R."/>
            <person name="Gladieux P."/>
            <person name="Hiltunen Thoren M."/>
            <person name="Johannesson H."/>
        </authorList>
    </citation>
    <scope>NUCLEOTIDE SEQUENCE</scope>
    <source>
        <strain evidence="2">CBS 359.72</strain>
    </source>
</reference>
<evidence type="ECO:0000259" key="1">
    <source>
        <dbReference type="PROSITE" id="PS51762"/>
    </source>
</evidence>
<dbReference type="InterPro" id="IPR013320">
    <property type="entry name" value="ConA-like_dom_sf"/>
</dbReference>
<evidence type="ECO:0000313" key="3">
    <source>
        <dbReference type="Proteomes" id="UP001303647"/>
    </source>
</evidence>
<protein>
    <submittedName>
        <fullName evidence="2">Glycoside hydrolase</fullName>
    </submittedName>
</protein>
<gene>
    <name evidence="2" type="ORF">C7999DRAFT_41808</name>
</gene>
<dbReference type="GO" id="GO:0005975">
    <property type="term" value="P:carbohydrate metabolic process"/>
    <property type="evidence" value="ECO:0007669"/>
    <property type="project" value="InterPro"/>
</dbReference>
<dbReference type="Pfam" id="PF26113">
    <property type="entry name" value="GH16_XgeA"/>
    <property type="match status" value="1"/>
</dbReference>
<dbReference type="CDD" id="cd02182">
    <property type="entry name" value="GH16_Strep_laminarinase_like"/>
    <property type="match status" value="1"/>
</dbReference>
<evidence type="ECO:0000313" key="2">
    <source>
        <dbReference type="EMBL" id="KAK4246829.1"/>
    </source>
</evidence>
<dbReference type="Proteomes" id="UP001303647">
    <property type="component" value="Unassembled WGS sequence"/>
</dbReference>
<feature type="domain" description="GH16" evidence="1">
    <location>
        <begin position="37"/>
        <end position="270"/>
    </location>
</feature>
<dbReference type="GO" id="GO:0004553">
    <property type="term" value="F:hydrolase activity, hydrolyzing O-glycosyl compounds"/>
    <property type="evidence" value="ECO:0007669"/>
    <property type="project" value="InterPro"/>
</dbReference>
<dbReference type="SUPFAM" id="SSF49899">
    <property type="entry name" value="Concanavalin A-like lectins/glucanases"/>
    <property type="match status" value="1"/>
</dbReference>
<organism evidence="2 3">
    <name type="scientific">Corynascus novoguineensis</name>
    <dbReference type="NCBI Taxonomy" id="1126955"/>
    <lineage>
        <taxon>Eukaryota</taxon>
        <taxon>Fungi</taxon>
        <taxon>Dikarya</taxon>
        <taxon>Ascomycota</taxon>
        <taxon>Pezizomycotina</taxon>
        <taxon>Sordariomycetes</taxon>
        <taxon>Sordariomycetidae</taxon>
        <taxon>Sordariales</taxon>
        <taxon>Chaetomiaceae</taxon>
        <taxon>Corynascus</taxon>
    </lineage>
</organism>
<dbReference type="EMBL" id="MU857666">
    <property type="protein sequence ID" value="KAK4246829.1"/>
    <property type="molecule type" value="Genomic_DNA"/>
</dbReference>
<proteinExistence type="predicted"/>
<comment type="caution">
    <text evidence="2">The sequence shown here is derived from an EMBL/GenBank/DDBJ whole genome shotgun (WGS) entry which is preliminary data.</text>
</comment>
<sequence length="270" mass="30220">MVALSSVIRAVSVPALTGFKIAKTIDFNGEAGKSVDTSMWEIMTDVNFNNEVQEYTTSLDNMHLSGEGTLLIIPLKSDDGQWTSARIESKETFTPEDGMVTRFQAEIRFGDSPQDKQQGIWPAFWMLGQSSRDKGIPWPECGELDIMERKNGEPTGHGTPHCGKGNTCGHLTKSTPLDGNGWHTWAIEIDRTKENWEEQAIRWFLDDKNYNTVTGADIENEDTWKSVAHSPLYFILNVAVGGNWPGEPNDMTADGMDNMMEVKYIAMYTK</sequence>
<keyword evidence="2" id="KW-0378">Hydrolase</keyword>
<dbReference type="Gene3D" id="2.60.120.200">
    <property type="match status" value="1"/>
</dbReference>
<dbReference type="InterPro" id="IPR000757">
    <property type="entry name" value="Beta-glucanase-like"/>
</dbReference>
<accession>A0AAN7HPI1</accession>